<dbReference type="SUPFAM" id="SSF53187">
    <property type="entry name" value="Zn-dependent exopeptidases"/>
    <property type="match status" value="1"/>
</dbReference>
<sequence length="306" mass="33126">MTDVFYTDYPQYTTILARCARLGLHAGRPKVFSFGQSVLGRELLCVGIGNLEDATLVVGGVHALEMLGVLSCFRFCEQVLDAAAAGEELYDTDMAQALDHRGLLVVPCLNPDGLELVVNGIGTAGPFAPFVYSHCGGAPADMGDLSRWQANAHGVDLNHNFDAGFFIAQRQSRFAGVHRPGPTKFGGPYPHSEPETAAIVALCEQYRPRQVVALHSQGEEIYYQYGPHTPQYSHLVARMLAAVSGYELAVQGGTASHAGLKDWFILHYGKPGYTLEIGRGQNPLPISDFYPVYEKVGPMLAVLTIA</sequence>
<comment type="similarity">
    <text evidence="2 7">Belongs to the peptidase M14 family.</text>
</comment>
<evidence type="ECO:0000256" key="1">
    <source>
        <dbReference type="ARBA" id="ARBA00001947"/>
    </source>
</evidence>
<organism evidence="9">
    <name type="scientific">uncultured Anaerotruncus sp</name>
    <dbReference type="NCBI Taxonomy" id="905011"/>
    <lineage>
        <taxon>Bacteria</taxon>
        <taxon>Bacillati</taxon>
        <taxon>Bacillota</taxon>
        <taxon>Clostridia</taxon>
        <taxon>Eubacteriales</taxon>
        <taxon>Oscillospiraceae</taxon>
        <taxon>Anaerotruncus</taxon>
        <taxon>environmental samples</taxon>
    </lineage>
</organism>
<keyword evidence="3" id="KW-0645">Protease</keyword>
<dbReference type="GO" id="GO:0004181">
    <property type="term" value="F:metallocarboxypeptidase activity"/>
    <property type="evidence" value="ECO:0007669"/>
    <property type="project" value="InterPro"/>
</dbReference>
<dbReference type="GO" id="GO:0006508">
    <property type="term" value="P:proteolysis"/>
    <property type="evidence" value="ECO:0007669"/>
    <property type="project" value="UniProtKB-KW"/>
</dbReference>
<keyword evidence="4 9" id="KW-0378">Hydrolase</keyword>
<dbReference type="PANTHER" id="PTHR11705:SF143">
    <property type="entry name" value="SLL0236 PROTEIN"/>
    <property type="match status" value="1"/>
</dbReference>
<comment type="cofactor">
    <cofactor evidence="1">
        <name>Zn(2+)</name>
        <dbReference type="ChEBI" id="CHEBI:29105"/>
    </cofactor>
</comment>
<evidence type="ECO:0000313" key="9">
    <source>
        <dbReference type="EMBL" id="SCJ77795.1"/>
    </source>
</evidence>
<dbReference type="EC" id="3.4.19.11" evidence="9"/>
<dbReference type="PANTHER" id="PTHR11705">
    <property type="entry name" value="PROTEASE FAMILY M14 CARBOXYPEPTIDASE A,B"/>
    <property type="match status" value="1"/>
</dbReference>
<evidence type="ECO:0000256" key="4">
    <source>
        <dbReference type="ARBA" id="ARBA00022801"/>
    </source>
</evidence>
<name>A0A1C6J839_9FIRM</name>
<evidence type="ECO:0000256" key="7">
    <source>
        <dbReference type="PROSITE-ProRule" id="PRU01379"/>
    </source>
</evidence>
<dbReference type="Gene3D" id="3.40.630.10">
    <property type="entry name" value="Zn peptidases"/>
    <property type="match status" value="1"/>
</dbReference>
<proteinExistence type="inferred from homology"/>
<dbReference type="InterPro" id="IPR000834">
    <property type="entry name" value="Peptidase_M14"/>
</dbReference>
<gene>
    <name evidence="9" type="ORF">SAMEA3545359_01960</name>
</gene>
<evidence type="ECO:0000256" key="5">
    <source>
        <dbReference type="ARBA" id="ARBA00022833"/>
    </source>
</evidence>
<accession>A0A1C6J839</accession>
<feature type="domain" description="Peptidase M14" evidence="8">
    <location>
        <begin position="5"/>
        <end position="306"/>
    </location>
</feature>
<evidence type="ECO:0000256" key="2">
    <source>
        <dbReference type="ARBA" id="ARBA00005988"/>
    </source>
</evidence>
<reference evidence="9" key="1">
    <citation type="submission" date="2015-09" db="EMBL/GenBank/DDBJ databases">
        <authorList>
            <consortium name="Pathogen Informatics"/>
        </authorList>
    </citation>
    <scope>NUCLEOTIDE SEQUENCE</scope>
    <source>
        <strain evidence="9">2789STDY5834896</strain>
    </source>
</reference>
<keyword evidence="6" id="KW-0482">Metalloprotease</keyword>
<evidence type="ECO:0000256" key="6">
    <source>
        <dbReference type="ARBA" id="ARBA00023049"/>
    </source>
</evidence>
<keyword evidence="5" id="KW-0862">Zinc</keyword>
<evidence type="ECO:0000256" key="3">
    <source>
        <dbReference type="ARBA" id="ARBA00022670"/>
    </source>
</evidence>
<dbReference type="EMBL" id="FMHG01000001">
    <property type="protein sequence ID" value="SCJ77795.1"/>
    <property type="molecule type" value="Genomic_DNA"/>
</dbReference>
<evidence type="ECO:0000259" key="8">
    <source>
        <dbReference type="PROSITE" id="PS52035"/>
    </source>
</evidence>
<dbReference type="PROSITE" id="PS52035">
    <property type="entry name" value="PEPTIDASE_M14"/>
    <property type="match status" value="1"/>
</dbReference>
<dbReference type="SMART" id="SM00631">
    <property type="entry name" value="Zn_pept"/>
    <property type="match status" value="1"/>
</dbReference>
<dbReference type="GO" id="GO:0008270">
    <property type="term" value="F:zinc ion binding"/>
    <property type="evidence" value="ECO:0007669"/>
    <property type="project" value="InterPro"/>
</dbReference>
<dbReference type="AlphaFoldDB" id="A0A1C6J839"/>
<dbReference type="Pfam" id="PF00246">
    <property type="entry name" value="Peptidase_M14"/>
    <property type="match status" value="1"/>
</dbReference>
<feature type="active site" description="Proton donor/acceptor" evidence="7">
    <location>
        <position position="276"/>
    </location>
</feature>
<dbReference type="GO" id="GO:0005615">
    <property type="term" value="C:extracellular space"/>
    <property type="evidence" value="ECO:0007669"/>
    <property type="project" value="TreeGrafter"/>
</dbReference>
<dbReference type="PRINTS" id="PR00765">
    <property type="entry name" value="CRBOXYPTASEA"/>
</dbReference>
<protein>
    <submittedName>
        <fullName evidence="9">Gamma-D-glutamyl-L-diamino acid endopeptidase 1</fullName>
        <ecNumber evidence="9">3.4.19.11</ecNumber>
    </submittedName>
</protein>